<protein>
    <submittedName>
        <fullName evidence="9">DMT family transporter</fullName>
    </submittedName>
</protein>
<accession>A0A926HU38</accession>
<feature type="transmembrane region" description="Helical" evidence="7">
    <location>
        <begin position="100"/>
        <end position="118"/>
    </location>
</feature>
<comment type="caution">
    <text evidence="9">The sequence shown here is derived from an EMBL/GenBank/DDBJ whole genome shotgun (WGS) entry which is preliminary data.</text>
</comment>
<dbReference type="Proteomes" id="UP000620366">
    <property type="component" value="Unassembled WGS sequence"/>
</dbReference>
<evidence type="ECO:0000256" key="4">
    <source>
        <dbReference type="ARBA" id="ARBA00022692"/>
    </source>
</evidence>
<feature type="domain" description="EamA" evidence="8">
    <location>
        <begin position="11"/>
        <end position="141"/>
    </location>
</feature>
<feature type="transmembrane region" description="Helical" evidence="7">
    <location>
        <begin position="246"/>
        <end position="265"/>
    </location>
</feature>
<reference evidence="9" key="1">
    <citation type="submission" date="2020-08" db="EMBL/GenBank/DDBJ databases">
        <title>Genome public.</title>
        <authorList>
            <person name="Liu C."/>
            <person name="Sun Q."/>
        </authorList>
    </citation>
    <scope>NUCLEOTIDE SEQUENCE</scope>
    <source>
        <strain evidence="9">BX7</strain>
    </source>
</reference>
<evidence type="ECO:0000256" key="5">
    <source>
        <dbReference type="ARBA" id="ARBA00022989"/>
    </source>
</evidence>
<feature type="transmembrane region" description="Helical" evidence="7">
    <location>
        <begin position="125"/>
        <end position="143"/>
    </location>
</feature>
<evidence type="ECO:0000256" key="3">
    <source>
        <dbReference type="ARBA" id="ARBA00022475"/>
    </source>
</evidence>
<evidence type="ECO:0000313" key="9">
    <source>
        <dbReference type="EMBL" id="MBC8536509.1"/>
    </source>
</evidence>
<organism evidence="9 10">
    <name type="scientific">Feifania hominis</name>
    <dbReference type="NCBI Taxonomy" id="2763660"/>
    <lineage>
        <taxon>Bacteria</taxon>
        <taxon>Bacillati</taxon>
        <taxon>Bacillota</taxon>
        <taxon>Clostridia</taxon>
        <taxon>Eubacteriales</taxon>
        <taxon>Feifaniaceae</taxon>
        <taxon>Feifania</taxon>
    </lineage>
</organism>
<gene>
    <name evidence="9" type="ORF">H8695_07415</name>
</gene>
<feature type="transmembrane region" description="Helical" evidence="7">
    <location>
        <begin position="155"/>
        <end position="173"/>
    </location>
</feature>
<comment type="subcellular location">
    <subcellularLocation>
        <location evidence="1">Cell membrane</location>
        <topology evidence="1">Multi-pass membrane protein</topology>
    </subcellularLocation>
</comment>
<evidence type="ECO:0000313" key="10">
    <source>
        <dbReference type="Proteomes" id="UP000620366"/>
    </source>
</evidence>
<dbReference type="PANTHER" id="PTHR42920">
    <property type="entry name" value="OS03G0707200 PROTEIN-RELATED"/>
    <property type="match status" value="1"/>
</dbReference>
<evidence type="ECO:0000259" key="8">
    <source>
        <dbReference type="Pfam" id="PF00892"/>
    </source>
</evidence>
<proteinExistence type="inferred from homology"/>
<dbReference type="Pfam" id="PF00892">
    <property type="entry name" value="EamA"/>
    <property type="match status" value="2"/>
</dbReference>
<feature type="transmembrane region" description="Helical" evidence="7">
    <location>
        <begin position="216"/>
        <end position="234"/>
    </location>
</feature>
<name>A0A926HU38_9FIRM</name>
<evidence type="ECO:0000256" key="6">
    <source>
        <dbReference type="ARBA" id="ARBA00023136"/>
    </source>
</evidence>
<dbReference type="AlphaFoldDB" id="A0A926HU38"/>
<dbReference type="SUPFAM" id="SSF103481">
    <property type="entry name" value="Multidrug resistance efflux transporter EmrE"/>
    <property type="match status" value="2"/>
</dbReference>
<dbReference type="InterPro" id="IPR037185">
    <property type="entry name" value="EmrE-like"/>
</dbReference>
<dbReference type="EMBL" id="JACRSP010000003">
    <property type="protein sequence ID" value="MBC8536509.1"/>
    <property type="molecule type" value="Genomic_DNA"/>
</dbReference>
<feature type="transmembrane region" description="Helical" evidence="7">
    <location>
        <begin position="72"/>
        <end position="94"/>
    </location>
</feature>
<feature type="transmembrane region" description="Helical" evidence="7">
    <location>
        <begin position="9"/>
        <end position="28"/>
    </location>
</feature>
<feature type="transmembrane region" description="Helical" evidence="7">
    <location>
        <begin position="271"/>
        <end position="289"/>
    </location>
</feature>
<keyword evidence="6 7" id="KW-0472">Membrane</keyword>
<evidence type="ECO:0000256" key="1">
    <source>
        <dbReference type="ARBA" id="ARBA00004651"/>
    </source>
</evidence>
<dbReference type="RefSeq" id="WP_249300353.1">
    <property type="nucleotide sequence ID" value="NZ_JACRSP010000003.1"/>
</dbReference>
<dbReference type="InterPro" id="IPR000620">
    <property type="entry name" value="EamA_dom"/>
</dbReference>
<keyword evidence="5 7" id="KW-1133">Transmembrane helix</keyword>
<sequence length="307" mass="32712">MPTAKRTTLIADACLVLVAVIWGSGFAATQYAIDSNMSPLLLNAIRMLVATAALGLLFWRDVRAMKKSDLKYGAAAGVLLFLAFFTQTTGLSLTTPSNNAFITATNVVMVPFLSWIFLKKRPKNRVFALAVLCIAGTALLSYTAGQGFRFNLGDLLTLLCAALFAGHIAFLELATRHTDARLLSFLQMAVAAVLSCAALLAFDFPAIAVADYGRGLPALIYLGVFSTGLCFFLQTYAQRHTSGPKAAVILSMEGLFGCVFSVALGMEPVRWNMVAGGLIILTSVVLTEVDFGRKKAAPAPEGERAAP</sequence>
<dbReference type="PANTHER" id="PTHR42920:SF5">
    <property type="entry name" value="EAMA DOMAIN-CONTAINING PROTEIN"/>
    <property type="match status" value="1"/>
</dbReference>
<evidence type="ECO:0000256" key="7">
    <source>
        <dbReference type="SAM" id="Phobius"/>
    </source>
</evidence>
<feature type="transmembrane region" description="Helical" evidence="7">
    <location>
        <begin position="185"/>
        <end position="210"/>
    </location>
</feature>
<dbReference type="GO" id="GO:0005886">
    <property type="term" value="C:plasma membrane"/>
    <property type="evidence" value="ECO:0007669"/>
    <property type="project" value="UniProtKB-SubCell"/>
</dbReference>
<dbReference type="InterPro" id="IPR051258">
    <property type="entry name" value="Diverse_Substrate_Transporter"/>
</dbReference>
<evidence type="ECO:0000256" key="2">
    <source>
        <dbReference type="ARBA" id="ARBA00007362"/>
    </source>
</evidence>
<comment type="similarity">
    <text evidence="2">Belongs to the EamA transporter family.</text>
</comment>
<keyword evidence="10" id="KW-1185">Reference proteome</keyword>
<keyword evidence="4 7" id="KW-0812">Transmembrane</keyword>
<feature type="domain" description="EamA" evidence="8">
    <location>
        <begin position="152"/>
        <end position="287"/>
    </location>
</feature>
<feature type="transmembrane region" description="Helical" evidence="7">
    <location>
        <begin position="40"/>
        <end position="60"/>
    </location>
</feature>
<keyword evidence="3" id="KW-1003">Cell membrane</keyword>